<evidence type="ECO:0000313" key="7">
    <source>
        <dbReference type="Proteomes" id="UP000799324"/>
    </source>
</evidence>
<proteinExistence type="inferred from homology"/>
<evidence type="ECO:0000256" key="2">
    <source>
        <dbReference type="ARBA" id="ARBA00010617"/>
    </source>
</evidence>
<keyword evidence="7" id="KW-1185">Reference proteome</keyword>
<name>A0A6A6TPH8_9PLEO</name>
<dbReference type="Proteomes" id="UP000799324">
    <property type="component" value="Unassembled WGS sequence"/>
</dbReference>
<accession>A0A6A6TPH8</accession>
<dbReference type="PANTHER" id="PTHR24305">
    <property type="entry name" value="CYTOCHROME P450"/>
    <property type="match status" value="1"/>
</dbReference>
<dbReference type="InterPro" id="IPR050121">
    <property type="entry name" value="Cytochrome_P450_monoxygenase"/>
</dbReference>
<evidence type="ECO:0000256" key="1">
    <source>
        <dbReference type="ARBA" id="ARBA00001971"/>
    </source>
</evidence>
<comment type="similarity">
    <text evidence="2">Belongs to the cytochrome P450 family.</text>
</comment>
<comment type="cofactor">
    <cofactor evidence="1 5">
        <name>heme</name>
        <dbReference type="ChEBI" id="CHEBI:30413"/>
    </cofactor>
</comment>
<evidence type="ECO:0000256" key="3">
    <source>
        <dbReference type="ARBA" id="ARBA00022723"/>
    </source>
</evidence>
<dbReference type="AlphaFoldDB" id="A0A6A6TPH8"/>
<dbReference type="Gene3D" id="1.10.630.10">
    <property type="entry name" value="Cytochrome P450"/>
    <property type="match status" value="1"/>
</dbReference>
<dbReference type="EMBL" id="MU004297">
    <property type="protein sequence ID" value="KAF2660808.1"/>
    <property type="molecule type" value="Genomic_DNA"/>
</dbReference>
<feature type="binding site" description="axial binding residue" evidence="5">
    <location>
        <position position="169"/>
    </location>
    <ligand>
        <name>heme</name>
        <dbReference type="ChEBI" id="CHEBI:30413"/>
    </ligand>
    <ligandPart>
        <name>Fe</name>
        <dbReference type="ChEBI" id="CHEBI:18248"/>
    </ligandPart>
</feature>
<dbReference type="GO" id="GO:0005506">
    <property type="term" value="F:iron ion binding"/>
    <property type="evidence" value="ECO:0007669"/>
    <property type="project" value="InterPro"/>
</dbReference>
<organism evidence="6 7">
    <name type="scientific">Lophiostoma macrostomum CBS 122681</name>
    <dbReference type="NCBI Taxonomy" id="1314788"/>
    <lineage>
        <taxon>Eukaryota</taxon>
        <taxon>Fungi</taxon>
        <taxon>Dikarya</taxon>
        <taxon>Ascomycota</taxon>
        <taxon>Pezizomycotina</taxon>
        <taxon>Dothideomycetes</taxon>
        <taxon>Pleosporomycetidae</taxon>
        <taxon>Pleosporales</taxon>
        <taxon>Lophiostomataceae</taxon>
        <taxon>Lophiostoma</taxon>
    </lineage>
</organism>
<keyword evidence="3 5" id="KW-0479">Metal-binding</keyword>
<evidence type="ECO:0000313" key="6">
    <source>
        <dbReference type="EMBL" id="KAF2660808.1"/>
    </source>
</evidence>
<dbReference type="GO" id="GO:0004497">
    <property type="term" value="F:monooxygenase activity"/>
    <property type="evidence" value="ECO:0007669"/>
    <property type="project" value="InterPro"/>
</dbReference>
<reference evidence="6" key="1">
    <citation type="journal article" date="2020" name="Stud. Mycol.">
        <title>101 Dothideomycetes genomes: a test case for predicting lifestyles and emergence of pathogens.</title>
        <authorList>
            <person name="Haridas S."/>
            <person name="Albert R."/>
            <person name="Binder M."/>
            <person name="Bloem J."/>
            <person name="Labutti K."/>
            <person name="Salamov A."/>
            <person name="Andreopoulos B."/>
            <person name="Baker S."/>
            <person name="Barry K."/>
            <person name="Bills G."/>
            <person name="Bluhm B."/>
            <person name="Cannon C."/>
            <person name="Castanera R."/>
            <person name="Culley D."/>
            <person name="Daum C."/>
            <person name="Ezra D."/>
            <person name="Gonzalez J."/>
            <person name="Henrissat B."/>
            <person name="Kuo A."/>
            <person name="Liang C."/>
            <person name="Lipzen A."/>
            <person name="Lutzoni F."/>
            <person name="Magnuson J."/>
            <person name="Mondo S."/>
            <person name="Nolan M."/>
            <person name="Ohm R."/>
            <person name="Pangilinan J."/>
            <person name="Park H.-J."/>
            <person name="Ramirez L."/>
            <person name="Alfaro M."/>
            <person name="Sun H."/>
            <person name="Tritt A."/>
            <person name="Yoshinaga Y."/>
            <person name="Zwiers L.-H."/>
            <person name="Turgeon B."/>
            <person name="Goodwin S."/>
            <person name="Spatafora J."/>
            <person name="Crous P."/>
            <person name="Grigoriev I."/>
        </authorList>
    </citation>
    <scope>NUCLEOTIDE SEQUENCE</scope>
    <source>
        <strain evidence="6">CBS 122681</strain>
    </source>
</reference>
<sequence>MLLERNRGNNTWTDDEMLGHLLNFMSAGHDIPQPNPTLVPTYPLSSACHSSPSSQDRIPSSQFPTAADLESLHYLDAFIKEVFRCFSPSVIIPRTTVRSGVTICNTDIPVGTTLLINPQTLHSNPMIWGPDVPSFNPDRHFPDHAWAKQFPRGRDAYAIKSFRNRLRICIGKLFALFEVKSVLVEVLRRFDVERGWDEEGQRLCNGEDLVGLEKRRICLRA</sequence>
<dbReference type="InterPro" id="IPR036396">
    <property type="entry name" value="Cyt_P450_sf"/>
</dbReference>
<dbReference type="Pfam" id="PF00067">
    <property type="entry name" value="p450"/>
    <property type="match status" value="1"/>
</dbReference>
<dbReference type="SUPFAM" id="SSF48264">
    <property type="entry name" value="Cytochrome P450"/>
    <property type="match status" value="1"/>
</dbReference>
<protein>
    <submittedName>
        <fullName evidence="6">Cytochrome P450</fullName>
    </submittedName>
</protein>
<dbReference type="GO" id="GO:0020037">
    <property type="term" value="F:heme binding"/>
    <property type="evidence" value="ECO:0007669"/>
    <property type="project" value="InterPro"/>
</dbReference>
<dbReference type="PRINTS" id="PR00465">
    <property type="entry name" value="EP450IV"/>
</dbReference>
<keyword evidence="4 5" id="KW-0408">Iron</keyword>
<evidence type="ECO:0000256" key="4">
    <source>
        <dbReference type="ARBA" id="ARBA00023004"/>
    </source>
</evidence>
<dbReference type="OrthoDB" id="1470350at2759"/>
<keyword evidence="5" id="KW-0349">Heme</keyword>
<dbReference type="InterPro" id="IPR001128">
    <property type="entry name" value="Cyt_P450"/>
</dbReference>
<gene>
    <name evidence="6" type="ORF">K491DRAFT_754328</name>
</gene>
<dbReference type="GO" id="GO:0016705">
    <property type="term" value="F:oxidoreductase activity, acting on paired donors, with incorporation or reduction of molecular oxygen"/>
    <property type="evidence" value="ECO:0007669"/>
    <property type="project" value="InterPro"/>
</dbReference>
<dbReference type="PANTHER" id="PTHR24305:SF166">
    <property type="entry name" value="CYTOCHROME P450 12A4, MITOCHONDRIAL-RELATED"/>
    <property type="match status" value="1"/>
</dbReference>
<dbReference type="InterPro" id="IPR002403">
    <property type="entry name" value="Cyt_P450_E_grp-IV"/>
</dbReference>
<evidence type="ECO:0000256" key="5">
    <source>
        <dbReference type="PIRSR" id="PIRSR602403-1"/>
    </source>
</evidence>